<feature type="transmembrane region" description="Helical" evidence="1">
    <location>
        <begin position="58"/>
        <end position="88"/>
    </location>
</feature>
<reference evidence="2 3" key="1">
    <citation type="submission" date="2021-10" db="EMBL/GenBank/DDBJ databases">
        <title>Collection of gut derived symbiotic bacterial strains cultured from healthy donors.</title>
        <authorList>
            <person name="Lin H."/>
            <person name="Littmann E."/>
            <person name="Kohout C."/>
            <person name="Pamer E.G."/>
        </authorList>
    </citation>
    <scope>NUCLEOTIDE SEQUENCE [LARGE SCALE GENOMIC DNA]</scope>
    <source>
        <strain evidence="2 3">DFI.1.165</strain>
    </source>
</reference>
<dbReference type="Proteomes" id="UP001299546">
    <property type="component" value="Unassembled WGS sequence"/>
</dbReference>
<dbReference type="InterPro" id="IPR032531">
    <property type="entry name" value="DUF4956"/>
</dbReference>
<proteinExistence type="predicted"/>
<evidence type="ECO:0000313" key="2">
    <source>
        <dbReference type="EMBL" id="MCB7387071.1"/>
    </source>
</evidence>
<name>A0ABS8DF71_9FIRM</name>
<dbReference type="RefSeq" id="WP_066733684.1">
    <property type="nucleotide sequence ID" value="NZ_JAJCIQ010000003.1"/>
</dbReference>
<evidence type="ECO:0000256" key="1">
    <source>
        <dbReference type="SAM" id="Phobius"/>
    </source>
</evidence>
<sequence length="226" mass="25054">MREFIIENLATTETISIATIVLNNIIAMAAAFFIMFAYKITYSGTAYSRKFNVSLGSITIITTMIMSVISNNIALSLGMVGALSIIRFRTAVKDVRDSMFIFWCIAVGIGCGVSQYSLVGIGSIFVFLFLLLTRQAIMDQRQLLIVQSDLDAQNEIEAIVESHFGKGVHQTMKSVSQEGCELIYSVKENVLTKANEKNLIDISQRLMKCEGVRTVNIVEQLDDIGR</sequence>
<keyword evidence="3" id="KW-1185">Reference proteome</keyword>
<comment type="caution">
    <text evidence="2">The sequence shown here is derived from an EMBL/GenBank/DDBJ whole genome shotgun (WGS) entry which is preliminary data.</text>
</comment>
<keyword evidence="1" id="KW-0472">Membrane</keyword>
<evidence type="ECO:0000313" key="3">
    <source>
        <dbReference type="Proteomes" id="UP001299546"/>
    </source>
</evidence>
<organism evidence="2 3">
    <name type="scientific">Bariatricus massiliensis</name>
    <dbReference type="NCBI Taxonomy" id="1745713"/>
    <lineage>
        <taxon>Bacteria</taxon>
        <taxon>Bacillati</taxon>
        <taxon>Bacillota</taxon>
        <taxon>Clostridia</taxon>
        <taxon>Lachnospirales</taxon>
        <taxon>Lachnospiraceae</taxon>
        <taxon>Bariatricus</taxon>
    </lineage>
</organism>
<dbReference type="Pfam" id="PF16316">
    <property type="entry name" value="DUF4956"/>
    <property type="match status" value="1"/>
</dbReference>
<gene>
    <name evidence="2" type="ORF">LIZ65_07190</name>
</gene>
<keyword evidence="1" id="KW-0812">Transmembrane</keyword>
<protein>
    <submittedName>
        <fullName evidence="2">DUF4956 domain-containing protein</fullName>
    </submittedName>
</protein>
<accession>A0ABS8DF71</accession>
<feature type="transmembrane region" description="Helical" evidence="1">
    <location>
        <begin position="100"/>
        <end position="132"/>
    </location>
</feature>
<dbReference type="EMBL" id="JAJCIS010000003">
    <property type="protein sequence ID" value="MCB7387071.1"/>
    <property type="molecule type" value="Genomic_DNA"/>
</dbReference>
<feature type="transmembrane region" description="Helical" evidence="1">
    <location>
        <begin position="15"/>
        <end position="38"/>
    </location>
</feature>
<keyword evidence="1" id="KW-1133">Transmembrane helix</keyword>